<gene>
    <name evidence="7" type="primary">punA_1</name>
    <name evidence="7" type="ORF">SV7mr_37050</name>
</gene>
<dbReference type="NCBIfam" id="NF006054">
    <property type="entry name" value="PRK08202.1"/>
    <property type="match status" value="1"/>
</dbReference>
<reference evidence="7 8" key="1">
    <citation type="submission" date="2019-02" db="EMBL/GenBank/DDBJ databases">
        <title>Deep-cultivation of Planctomycetes and their phenomic and genomic characterization uncovers novel biology.</title>
        <authorList>
            <person name="Wiegand S."/>
            <person name="Jogler M."/>
            <person name="Boedeker C."/>
            <person name="Pinto D."/>
            <person name="Vollmers J."/>
            <person name="Rivas-Marin E."/>
            <person name="Kohn T."/>
            <person name="Peeters S.H."/>
            <person name="Heuer A."/>
            <person name="Rast P."/>
            <person name="Oberbeckmann S."/>
            <person name="Bunk B."/>
            <person name="Jeske O."/>
            <person name="Meyerdierks A."/>
            <person name="Storesund J.E."/>
            <person name="Kallscheuer N."/>
            <person name="Luecker S."/>
            <person name="Lage O.M."/>
            <person name="Pohl T."/>
            <person name="Merkel B.J."/>
            <person name="Hornburger P."/>
            <person name="Mueller R.-W."/>
            <person name="Bruemmer F."/>
            <person name="Labrenz M."/>
            <person name="Spormann A.M."/>
            <person name="Op den Camp H."/>
            <person name="Overmann J."/>
            <person name="Amann R."/>
            <person name="Jetten M.S.M."/>
            <person name="Mascher T."/>
            <person name="Medema M.H."/>
            <person name="Devos D.P."/>
            <person name="Kaster A.-K."/>
            <person name="Ovreas L."/>
            <person name="Rohde M."/>
            <person name="Galperin M.Y."/>
            <person name="Jogler C."/>
        </authorList>
    </citation>
    <scope>NUCLEOTIDE SEQUENCE [LARGE SCALE GENOMIC DNA]</scope>
    <source>
        <strain evidence="7 8">SV_7m_r</strain>
    </source>
</reference>
<dbReference type="InterPro" id="IPR000845">
    <property type="entry name" value="Nucleoside_phosphorylase_d"/>
</dbReference>
<dbReference type="GO" id="GO:0004731">
    <property type="term" value="F:purine-nucleoside phosphorylase activity"/>
    <property type="evidence" value="ECO:0007669"/>
    <property type="project" value="UniProtKB-EC"/>
</dbReference>
<dbReference type="EC" id="2.4.2.1" evidence="5"/>
<comment type="function">
    <text evidence="5">The purine nucleoside phosphorylases catalyze the phosphorolytic breakdown of the N-glycosidic bond in the beta-(deoxy)ribonucleoside molecules, with the formation of the corresponding free purine bases and pentose-1-phosphate.</text>
</comment>
<dbReference type="InterPro" id="IPR011270">
    <property type="entry name" value="Pur_Nuc_Pase_Ino/Guo-sp"/>
</dbReference>
<dbReference type="InterPro" id="IPR011268">
    <property type="entry name" value="Purine_phosphorylase"/>
</dbReference>
<name>A0A517SYN6_9BACT</name>
<dbReference type="NCBIfam" id="TIGR01697">
    <property type="entry name" value="PNPH-PUNA-XAPA"/>
    <property type="match status" value="1"/>
</dbReference>
<protein>
    <recommendedName>
        <fullName evidence="5">Purine nucleoside phosphorylase</fullName>
        <ecNumber evidence="5">2.4.2.1</ecNumber>
    </recommendedName>
    <alternativeName>
        <fullName evidence="5">Inosine-guanosine phosphorylase</fullName>
    </alternativeName>
</protein>
<dbReference type="PANTHER" id="PTHR11904:SF9">
    <property type="entry name" value="PURINE NUCLEOSIDE PHOSPHORYLASE-RELATED"/>
    <property type="match status" value="1"/>
</dbReference>
<feature type="domain" description="Nucleoside phosphorylase" evidence="6">
    <location>
        <begin position="59"/>
        <end position="301"/>
    </location>
</feature>
<accession>A0A517SYN6</accession>
<dbReference type="NCBIfam" id="TIGR01700">
    <property type="entry name" value="PNPH"/>
    <property type="match status" value="1"/>
</dbReference>
<evidence type="ECO:0000259" key="6">
    <source>
        <dbReference type="Pfam" id="PF01048"/>
    </source>
</evidence>
<dbReference type="PIRSF" id="PIRSF000477">
    <property type="entry name" value="PurNPase"/>
    <property type="match status" value="1"/>
</dbReference>
<dbReference type="GO" id="GO:0005737">
    <property type="term" value="C:cytoplasm"/>
    <property type="evidence" value="ECO:0007669"/>
    <property type="project" value="TreeGrafter"/>
</dbReference>
<dbReference type="CDD" id="cd09009">
    <property type="entry name" value="PNP-EcPNPII_like"/>
    <property type="match status" value="1"/>
</dbReference>
<evidence type="ECO:0000256" key="4">
    <source>
        <dbReference type="ARBA" id="ARBA00022679"/>
    </source>
</evidence>
<comment type="similarity">
    <text evidence="2 5">Belongs to the PNP/MTAP phosphorylase family.</text>
</comment>
<evidence type="ECO:0000256" key="2">
    <source>
        <dbReference type="ARBA" id="ARBA00006751"/>
    </source>
</evidence>
<comment type="pathway">
    <text evidence="1 5">Purine metabolism; purine nucleoside salvage.</text>
</comment>
<dbReference type="PANTHER" id="PTHR11904">
    <property type="entry name" value="METHYLTHIOADENOSINE/PURINE NUCLEOSIDE PHOSPHORYLASE"/>
    <property type="match status" value="1"/>
</dbReference>
<evidence type="ECO:0000313" key="7">
    <source>
        <dbReference type="EMBL" id="QDT61173.1"/>
    </source>
</evidence>
<dbReference type="Pfam" id="PF01048">
    <property type="entry name" value="PNP_UDP_1"/>
    <property type="match status" value="1"/>
</dbReference>
<dbReference type="AlphaFoldDB" id="A0A517SYN6"/>
<dbReference type="Proteomes" id="UP000315003">
    <property type="component" value="Chromosome"/>
</dbReference>
<dbReference type="SUPFAM" id="SSF53167">
    <property type="entry name" value="Purine and uridine phosphorylases"/>
    <property type="match status" value="1"/>
</dbReference>
<keyword evidence="8" id="KW-1185">Reference proteome</keyword>
<evidence type="ECO:0000313" key="8">
    <source>
        <dbReference type="Proteomes" id="UP000315003"/>
    </source>
</evidence>
<evidence type="ECO:0000256" key="3">
    <source>
        <dbReference type="ARBA" id="ARBA00022676"/>
    </source>
</evidence>
<dbReference type="UniPathway" id="UPA00606"/>
<proteinExistence type="inferred from homology"/>
<dbReference type="InterPro" id="IPR035994">
    <property type="entry name" value="Nucleoside_phosphorylase_sf"/>
</dbReference>
<dbReference type="GO" id="GO:0009116">
    <property type="term" value="P:nucleoside metabolic process"/>
    <property type="evidence" value="ECO:0007669"/>
    <property type="project" value="InterPro"/>
</dbReference>
<evidence type="ECO:0000256" key="1">
    <source>
        <dbReference type="ARBA" id="ARBA00005058"/>
    </source>
</evidence>
<sequence>MMGKNCRGPEPSLLRRLACVQNHDCPKEPPSMLDLFDKIEEAAAKIMAEFDEKPTVAMILGTGLGGLVEEIDIKASIEYGDIPHFPVSTATSHRGRLVCGYLKGIPVMAMEGRFHMYEGYPLKTITLPVRVFKRLGAELLIVSNACGGMNPYYRPGDIMVIDDHINLMGDNPLIGINDDRLGPRFPDMCEPYDQFWIDQALTIARRADIPMHRGVFVAVAGPNLETRAEYRFLRMIGADVVGMSTVPETIVAVHCGLKTVGLSVVTDMCFADALKPANVEEIIKVANQAGPDLKTIVSELVLEAGQTRIA</sequence>
<organism evidence="7 8">
    <name type="scientific">Stieleria bergensis</name>
    <dbReference type="NCBI Taxonomy" id="2528025"/>
    <lineage>
        <taxon>Bacteria</taxon>
        <taxon>Pseudomonadati</taxon>
        <taxon>Planctomycetota</taxon>
        <taxon>Planctomycetia</taxon>
        <taxon>Pirellulales</taxon>
        <taxon>Pirellulaceae</taxon>
        <taxon>Stieleria</taxon>
    </lineage>
</organism>
<dbReference type="EMBL" id="CP036272">
    <property type="protein sequence ID" value="QDT61173.1"/>
    <property type="molecule type" value="Genomic_DNA"/>
</dbReference>
<keyword evidence="3 5" id="KW-0328">Glycosyltransferase</keyword>
<keyword evidence="4 5" id="KW-0808">Transferase</keyword>
<dbReference type="Gene3D" id="3.40.50.1580">
    <property type="entry name" value="Nucleoside phosphorylase domain"/>
    <property type="match status" value="1"/>
</dbReference>
<evidence type="ECO:0000256" key="5">
    <source>
        <dbReference type="PIRNR" id="PIRNR000477"/>
    </source>
</evidence>